<dbReference type="OrthoDB" id="2155652at2"/>
<evidence type="ECO:0000256" key="1">
    <source>
        <dbReference type="ARBA" id="ARBA00004141"/>
    </source>
</evidence>
<feature type="transmembrane region" description="Helical" evidence="6">
    <location>
        <begin position="272"/>
        <end position="299"/>
    </location>
</feature>
<dbReference type="GO" id="GO:0055085">
    <property type="term" value="P:transmembrane transport"/>
    <property type="evidence" value="ECO:0007669"/>
    <property type="project" value="InterPro"/>
</dbReference>
<evidence type="ECO:0000256" key="5">
    <source>
        <dbReference type="ARBA" id="ARBA00023136"/>
    </source>
</evidence>
<evidence type="ECO:0000256" key="2">
    <source>
        <dbReference type="ARBA" id="ARBA00022448"/>
    </source>
</evidence>
<evidence type="ECO:0000256" key="3">
    <source>
        <dbReference type="ARBA" id="ARBA00022692"/>
    </source>
</evidence>
<dbReference type="InterPro" id="IPR035906">
    <property type="entry name" value="MetI-like_sf"/>
</dbReference>
<keyword evidence="5 6" id="KW-0472">Membrane</keyword>
<dbReference type="InterPro" id="IPR000515">
    <property type="entry name" value="MetI-like"/>
</dbReference>
<evidence type="ECO:0000256" key="7">
    <source>
        <dbReference type="SAM" id="MobiDB-lite"/>
    </source>
</evidence>
<feature type="domain" description="ABC transmembrane type-1" evidence="8">
    <location>
        <begin position="78"/>
        <end position="296"/>
    </location>
</feature>
<evidence type="ECO:0000313" key="9">
    <source>
        <dbReference type="EMBL" id="SCB99132.1"/>
    </source>
</evidence>
<keyword evidence="3 6" id="KW-0812">Transmembrane</keyword>
<keyword evidence="4 6" id="KW-1133">Transmembrane helix</keyword>
<reference evidence="10" key="1">
    <citation type="submission" date="2016-08" db="EMBL/GenBank/DDBJ databases">
        <authorList>
            <person name="Varghese N."/>
            <person name="Submissions Spin"/>
        </authorList>
    </citation>
    <scope>NUCLEOTIDE SEQUENCE [LARGE SCALE GENOMIC DNA]</scope>
    <source>
        <strain evidence="10">SGD-1123</strain>
    </source>
</reference>
<feature type="transmembrane region" description="Helical" evidence="6">
    <location>
        <begin position="12"/>
        <end position="28"/>
    </location>
</feature>
<evidence type="ECO:0000259" key="8">
    <source>
        <dbReference type="PROSITE" id="PS50928"/>
    </source>
</evidence>
<proteinExistence type="inferred from homology"/>
<dbReference type="PANTHER" id="PTHR43839:SF3">
    <property type="entry name" value="OLIGOPEPTIDE ABC TRANSPORTER, PERMEASE PROTEIN"/>
    <property type="match status" value="1"/>
</dbReference>
<organism evidence="9 10">
    <name type="scientific">[Bacillus] enclensis</name>
    <dbReference type="NCBI Taxonomy" id="1402860"/>
    <lineage>
        <taxon>Bacteria</taxon>
        <taxon>Bacillati</taxon>
        <taxon>Bacillota</taxon>
        <taxon>Bacilli</taxon>
        <taxon>Bacillales</taxon>
        <taxon>Bacillaceae</taxon>
        <taxon>Rossellomorea</taxon>
    </lineage>
</organism>
<dbReference type="EMBL" id="FMAU01000002">
    <property type="protein sequence ID" value="SCB99132.1"/>
    <property type="molecule type" value="Genomic_DNA"/>
</dbReference>
<keyword evidence="10" id="KW-1185">Reference proteome</keyword>
<dbReference type="PANTHER" id="PTHR43839">
    <property type="entry name" value="OPPC IN A BINDING PROTEIN-DEPENDENT TRANSPORT SYSTEM"/>
    <property type="match status" value="1"/>
</dbReference>
<feature type="transmembrane region" description="Helical" evidence="6">
    <location>
        <begin position="209"/>
        <end position="234"/>
    </location>
</feature>
<feature type="region of interest" description="Disordered" evidence="7">
    <location>
        <begin position="312"/>
        <end position="340"/>
    </location>
</feature>
<keyword evidence="2 6" id="KW-0813">Transport</keyword>
<accession>A0A0V8HIW8</accession>
<dbReference type="RefSeq" id="WP_058298164.1">
    <property type="nucleotide sequence ID" value="NZ_FMAU01000002.1"/>
</dbReference>
<dbReference type="CDD" id="cd06261">
    <property type="entry name" value="TM_PBP2"/>
    <property type="match status" value="1"/>
</dbReference>
<evidence type="ECO:0000256" key="4">
    <source>
        <dbReference type="ARBA" id="ARBA00022989"/>
    </source>
</evidence>
<feature type="transmembrane region" description="Helical" evidence="6">
    <location>
        <begin position="118"/>
        <end position="139"/>
    </location>
</feature>
<dbReference type="SUPFAM" id="SSF161098">
    <property type="entry name" value="MetI-like"/>
    <property type="match status" value="1"/>
</dbReference>
<evidence type="ECO:0000313" key="10">
    <source>
        <dbReference type="Proteomes" id="UP000181997"/>
    </source>
</evidence>
<protein>
    <submittedName>
        <fullName evidence="9">Peptide/nickel transport system permease protein</fullName>
    </submittedName>
</protein>
<comment type="subcellular location">
    <subcellularLocation>
        <location evidence="6">Cell membrane</location>
        <topology evidence="6">Multi-pass membrane protein</topology>
    </subcellularLocation>
    <subcellularLocation>
        <location evidence="1">Membrane</location>
        <topology evidence="1">Multi-pass membrane protein</topology>
    </subcellularLocation>
</comment>
<feature type="transmembrane region" description="Helical" evidence="6">
    <location>
        <begin position="151"/>
        <end position="170"/>
    </location>
</feature>
<name>A0A0V8HIW8_9BACI</name>
<feature type="transmembrane region" description="Helical" evidence="6">
    <location>
        <begin position="80"/>
        <end position="106"/>
    </location>
</feature>
<dbReference type="Gene3D" id="1.10.3720.10">
    <property type="entry name" value="MetI-like"/>
    <property type="match status" value="1"/>
</dbReference>
<dbReference type="Proteomes" id="UP000181997">
    <property type="component" value="Unassembled WGS sequence"/>
</dbReference>
<dbReference type="GO" id="GO:0005886">
    <property type="term" value="C:plasma membrane"/>
    <property type="evidence" value="ECO:0007669"/>
    <property type="project" value="UniProtKB-SubCell"/>
</dbReference>
<sequence length="340" mass="38204">MLKQLLKKPKFLTGFIFLTVLLLVSFLYEPFFEKGVESISFLHLDGGMAGPPFTPAELPPLGSDRLGIPLWTYIIQGAKFTILLGLLISFLQLVLSLFFSIAFTGLSKRFLTVFEEAVESMIYVPMAVIAFMLLFPLRFVVDAEVEPIKFLSIQIFLLTLIGMPQIVVVLSKEIQKTMQEEYILSARTLGARGWYLYRRHVLKNLLPRLFLLFFQRNVSVLILFAHLGILGVMLGGQVEKEIMVGESRIFSLSNEWAGNIGNSRIEMMTGPWIIFSPLAALSLTVLAFNMMASSLQALIMGETAVIRRKDVRDEKANPHSSGGTTEEGKFTLEKHRTYPG</sequence>
<dbReference type="Pfam" id="PF00528">
    <property type="entry name" value="BPD_transp_1"/>
    <property type="match status" value="1"/>
</dbReference>
<evidence type="ECO:0000256" key="6">
    <source>
        <dbReference type="RuleBase" id="RU363032"/>
    </source>
</evidence>
<comment type="similarity">
    <text evidence="6">Belongs to the binding-protein-dependent transport system permease family.</text>
</comment>
<gene>
    <name evidence="9" type="ORF">GA0061094_1693</name>
</gene>
<dbReference type="AlphaFoldDB" id="A0A0V8HIW8"/>
<feature type="compositionally biased region" description="Basic and acidic residues" evidence="7">
    <location>
        <begin position="326"/>
        <end position="340"/>
    </location>
</feature>
<dbReference type="PROSITE" id="PS50928">
    <property type="entry name" value="ABC_TM1"/>
    <property type="match status" value="1"/>
</dbReference>